<keyword evidence="1" id="KW-0812">Transmembrane</keyword>
<evidence type="ECO:0000256" key="1">
    <source>
        <dbReference type="SAM" id="Phobius"/>
    </source>
</evidence>
<keyword evidence="3" id="KW-1185">Reference proteome</keyword>
<protein>
    <submittedName>
        <fullName evidence="2">Uncharacterized protein</fullName>
    </submittedName>
</protein>
<name>A0ABU6QRR9_9FABA</name>
<evidence type="ECO:0000313" key="3">
    <source>
        <dbReference type="Proteomes" id="UP001341840"/>
    </source>
</evidence>
<dbReference type="EMBL" id="JASCZI010001302">
    <property type="protein sequence ID" value="MED6114714.1"/>
    <property type="molecule type" value="Genomic_DNA"/>
</dbReference>
<evidence type="ECO:0000313" key="2">
    <source>
        <dbReference type="EMBL" id="MED6114714.1"/>
    </source>
</evidence>
<gene>
    <name evidence="2" type="ORF">PIB30_083104</name>
</gene>
<proteinExistence type="predicted"/>
<comment type="caution">
    <text evidence="2">The sequence shown here is derived from an EMBL/GenBank/DDBJ whole genome shotgun (WGS) entry which is preliminary data.</text>
</comment>
<dbReference type="Proteomes" id="UP001341840">
    <property type="component" value="Unassembled WGS sequence"/>
</dbReference>
<keyword evidence="1" id="KW-1133">Transmembrane helix</keyword>
<accession>A0ABU6QRR9</accession>
<reference evidence="2 3" key="1">
    <citation type="journal article" date="2023" name="Plants (Basel)">
        <title>Bridging the Gap: Combining Genomics and Transcriptomics Approaches to Understand Stylosanthes scabra, an Orphan Legume from the Brazilian Caatinga.</title>
        <authorList>
            <person name="Ferreira-Neto J.R.C."/>
            <person name="da Silva M.D."/>
            <person name="Binneck E."/>
            <person name="de Melo N.F."/>
            <person name="da Silva R.H."/>
            <person name="de Melo A.L.T.M."/>
            <person name="Pandolfi V."/>
            <person name="Bustamante F.O."/>
            <person name="Brasileiro-Vidal A.C."/>
            <person name="Benko-Iseppon A.M."/>
        </authorList>
    </citation>
    <scope>NUCLEOTIDE SEQUENCE [LARGE SCALE GENOMIC DNA]</scope>
    <source>
        <tissue evidence="2">Leaves</tissue>
    </source>
</reference>
<keyword evidence="1" id="KW-0472">Membrane</keyword>
<feature type="transmembrane region" description="Helical" evidence="1">
    <location>
        <begin position="55"/>
        <end position="76"/>
    </location>
</feature>
<organism evidence="2 3">
    <name type="scientific">Stylosanthes scabra</name>
    <dbReference type="NCBI Taxonomy" id="79078"/>
    <lineage>
        <taxon>Eukaryota</taxon>
        <taxon>Viridiplantae</taxon>
        <taxon>Streptophyta</taxon>
        <taxon>Embryophyta</taxon>
        <taxon>Tracheophyta</taxon>
        <taxon>Spermatophyta</taxon>
        <taxon>Magnoliopsida</taxon>
        <taxon>eudicotyledons</taxon>
        <taxon>Gunneridae</taxon>
        <taxon>Pentapetalae</taxon>
        <taxon>rosids</taxon>
        <taxon>fabids</taxon>
        <taxon>Fabales</taxon>
        <taxon>Fabaceae</taxon>
        <taxon>Papilionoideae</taxon>
        <taxon>50 kb inversion clade</taxon>
        <taxon>dalbergioids sensu lato</taxon>
        <taxon>Dalbergieae</taxon>
        <taxon>Pterocarpus clade</taxon>
        <taxon>Stylosanthes</taxon>
    </lineage>
</organism>
<sequence>MYTQTHQTHKIPPLSSKTRAMHITHTFTHAFSCDIPNFLQTRKLPKIHARNPTELFLLLLLSSSFSSSSSLFFSALPPSLLPPFRTPPSLRIPPISLLFSLLPSHSPFMLRYCCCCCCSSSSSSPSFVTQLLFPLHSYFDLKLIF</sequence>